<organism evidence="3 4">
    <name type="scientific">Rhododendron williamsianum</name>
    <dbReference type="NCBI Taxonomy" id="262921"/>
    <lineage>
        <taxon>Eukaryota</taxon>
        <taxon>Viridiplantae</taxon>
        <taxon>Streptophyta</taxon>
        <taxon>Embryophyta</taxon>
        <taxon>Tracheophyta</taxon>
        <taxon>Spermatophyta</taxon>
        <taxon>Magnoliopsida</taxon>
        <taxon>eudicotyledons</taxon>
        <taxon>Gunneridae</taxon>
        <taxon>Pentapetalae</taxon>
        <taxon>asterids</taxon>
        <taxon>Ericales</taxon>
        <taxon>Ericaceae</taxon>
        <taxon>Ericoideae</taxon>
        <taxon>Rhodoreae</taxon>
        <taxon>Rhododendron</taxon>
    </lineage>
</organism>
<comment type="caution">
    <text evidence="3">The sequence shown here is derived from an EMBL/GenBank/DDBJ whole genome shotgun (WGS) entry which is preliminary data.</text>
</comment>
<dbReference type="EMBL" id="QEFC01002716">
    <property type="protein sequence ID" value="KAE9451287.1"/>
    <property type="molecule type" value="Genomic_DNA"/>
</dbReference>
<proteinExistence type="predicted"/>
<dbReference type="GO" id="GO:0006368">
    <property type="term" value="P:transcription elongation by RNA polymerase II"/>
    <property type="evidence" value="ECO:0007669"/>
    <property type="project" value="TreeGrafter"/>
</dbReference>
<evidence type="ECO:0000256" key="1">
    <source>
        <dbReference type="SAM" id="MobiDB-lite"/>
    </source>
</evidence>
<keyword evidence="4" id="KW-1185">Reference proteome</keyword>
<dbReference type="GO" id="GO:0003729">
    <property type="term" value="F:mRNA binding"/>
    <property type="evidence" value="ECO:0007669"/>
    <property type="project" value="TreeGrafter"/>
</dbReference>
<gene>
    <name evidence="3" type="ORF">C3L33_16796</name>
</gene>
<feature type="non-terminal residue" evidence="3">
    <location>
        <position position="1"/>
    </location>
</feature>
<feature type="region of interest" description="Disordered" evidence="1">
    <location>
        <begin position="43"/>
        <end position="62"/>
    </location>
</feature>
<dbReference type="InterPro" id="IPR041973">
    <property type="entry name" value="KOW_Spt5_1"/>
</dbReference>
<evidence type="ECO:0000313" key="3">
    <source>
        <dbReference type="EMBL" id="KAE9451287.1"/>
    </source>
</evidence>
<dbReference type="Proteomes" id="UP000428333">
    <property type="component" value="Linkage Group LG10"/>
</dbReference>
<sequence>KNGKYKGDLAEVIAVNEAREKATVKLIPRIDLQAMARKFGGGIASKKSATPAPRLINSTELE</sequence>
<feature type="domain" description="Spt5 KOW" evidence="2">
    <location>
        <begin position="1"/>
        <end position="60"/>
    </location>
</feature>
<protein>
    <recommendedName>
        <fullName evidence="2">Spt5 KOW domain-containing protein</fullName>
    </recommendedName>
</protein>
<dbReference type="PANTHER" id="PTHR11125:SF8">
    <property type="entry name" value="PROTEIN RNA-DIRECTED DNA METHYLATION 3"/>
    <property type="match status" value="1"/>
</dbReference>
<dbReference type="PANTHER" id="PTHR11125">
    <property type="entry name" value="SUPPRESSOR OF TY 5"/>
    <property type="match status" value="1"/>
</dbReference>
<dbReference type="GO" id="GO:0032044">
    <property type="term" value="C:DSIF complex"/>
    <property type="evidence" value="ECO:0007669"/>
    <property type="project" value="TreeGrafter"/>
</dbReference>
<reference evidence="3 4" key="1">
    <citation type="journal article" date="2019" name="Genome Biol. Evol.">
        <title>The Rhododendron genome and chromosomal organization provide insight into shared whole-genome duplications across the heath family (Ericaceae).</title>
        <authorList>
            <person name="Soza V.L."/>
            <person name="Lindsley D."/>
            <person name="Waalkes A."/>
            <person name="Ramage E."/>
            <person name="Patwardhan R.P."/>
            <person name="Burton J.N."/>
            <person name="Adey A."/>
            <person name="Kumar A."/>
            <person name="Qiu R."/>
            <person name="Shendure J."/>
            <person name="Hall B."/>
        </authorList>
    </citation>
    <scope>NUCLEOTIDE SEQUENCE [LARGE SCALE GENOMIC DNA]</scope>
    <source>
        <strain evidence="3">RSF 1966-606</strain>
    </source>
</reference>
<dbReference type="GO" id="GO:0006357">
    <property type="term" value="P:regulation of transcription by RNA polymerase II"/>
    <property type="evidence" value="ECO:0007669"/>
    <property type="project" value="InterPro"/>
</dbReference>
<evidence type="ECO:0000313" key="4">
    <source>
        <dbReference type="Proteomes" id="UP000428333"/>
    </source>
</evidence>
<dbReference type="AlphaFoldDB" id="A0A6A4L8Q9"/>
<dbReference type="Pfam" id="PF23042">
    <property type="entry name" value="KOW1_SPT5"/>
    <property type="match status" value="1"/>
</dbReference>
<evidence type="ECO:0000259" key="2">
    <source>
        <dbReference type="Pfam" id="PF23042"/>
    </source>
</evidence>
<accession>A0A6A4L8Q9</accession>
<dbReference type="CDD" id="cd06081">
    <property type="entry name" value="KOW_Spt5_1"/>
    <property type="match status" value="1"/>
</dbReference>
<name>A0A6A4L8Q9_9ERIC</name>
<dbReference type="OrthoDB" id="28901at2759"/>
<dbReference type="GO" id="GO:0032784">
    <property type="term" value="P:regulation of DNA-templated transcription elongation"/>
    <property type="evidence" value="ECO:0007669"/>
    <property type="project" value="InterPro"/>
</dbReference>
<dbReference type="InterPro" id="IPR039659">
    <property type="entry name" value="SPT5"/>
</dbReference>